<organism evidence="1 2">
    <name type="scientific">Escherichia phage Mangalitsa</name>
    <dbReference type="NCBI Taxonomy" id="2589658"/>
    <lineage>
        <taxon>Viruses</taxon>
        <taxon>Duplodnaviria</taxon>
        <taxon>Heunggongvirae</taxon>
        <taxon>Uroviricota</taxon>
        <taxon>Caudoviricetes</taxon>
        <taxon>Chaseviridae</taxon>
        <taxon>Cleopatravirinae</taxon>
        <taxon>Carltongylesvirus</taxon>
        <taxon>Carltongylesvirus mangalitsa</taxon>
    </lineage>
</organism>
<dbReference type="Proteomes" id="UP000323054">
    <property type="component" value="Segment"/>
</dbReference>
<sequence>MFRKKCLAVLIAMSIVSCSQSGFVSDYCMIAQPIYLDVAEVKVLSRETKTQILVHNETWAQKCSKLTRQ</sequence>
<keyword evidence="2" id="KW-1185">Reference proteome</keyword>
<protein>
    <recommendedName>
        <fullName evidence="3">O-spanin</fullName>
    </recommendedName>
</protein>
<proteinExistence type="predicted"/>
<gene>
    <name evidence="1" type="ORF">Mangalitsa_038</name>
</gene>
<evidence type="ECO:0008006" key="3">
    <source>
        <dbReference type="Google" id="ProtNLM"/>
    </source>
</evidence>
<dbReference type="EMBL" id="MN045229">
    <property type="protein sequence ID" value="QEG07840.1"/>
    <property type="molecule type" value="Genomic_DNA"/>
</dbReference>
<reference evidence="2" key="1">
    <citation type="submission" date="2019-06" db="EMBL/GenBank/DDBJ databases">
        <title>Complete Genome Sequence of Escherichia coli Myophage Mangalitsa.</title>
        <authorList>
            <person name="Atkison C.L."/>
            <person name="Boeckman J."/>
            <person name="Newkirk H."/>
            <person name="Liu M."/>
            <person name="Gill J.J."/>
            <person name="Cahill J."/>
            <person name="Ramsey J."/>
        </authorList>
    </citation>
    <scope>NUCLEOTIDE SEQUENCE [LARGE SCALE GENOMIC DNA]</scope>
</reference>
<accession>A0A5B9N711</accession>
<evidence type="ECO:0000313" key="1">
    <source>
        <dbReference type="EMBL" id="QEG07840.1"/>
    </source>
</evidence>
<evidence type="ECO:0000313" key="2">
    <source>
        <dbReference type="Proteomes" id="UP000323054"/>
    </source>
</evidence>
<name>A0A5B9N711_9CAUD</name>
<dbReference type="PROSITE" id="PS51257">
    <property type="entry name" value="PROKAR_LIPOPROTEIN"/>
    <property type="match status" value="1"/>
</dbReference>